<dbReference type="SUPFAM" id="SSF52172">
    <property type="entry name" value="CheY-like"/>
    <property type="match status" value="1"/>
</dbReference>
<dbReference type="Pfam" id="PF00072">
    <property type="entry name" value="Response_reg"/>
    <property type="match status" value="1"/>
</dbReference>
<dbReference type="RefSeq" id="WP_124542350.1">
    <property type="nucleotide sequence ID" value="NZ_QUSW01000006.1"/>
</dbReference>
<dbReference type="InterPro" id="IPR011006">
    <property type="entry name" value="CheY-like_superfamily"/>
</dbReference>
<evidence type="ECO:0000259" key="4">
    <source>
        <dbReference type="PROSITE" id="PS50110"/>
    </source>
</evidence>
<dbReference type="PROSITE" id="PS50110">
    <property type="entry name" value="RESPONSE_REGULATORY"/>
    <property type="match status" value="1"/>
</dbReference>
<feature type="modified residue" description="4-aspartylphosphate" evidence="3">
    <location>
        <position position="351"/>
    </location>
</feature>
<dbReference type="GO" id="GO:0000160">
    <property type="term" value="P:phosphorelay signal transduction system"/>
    <property type="evidence" value="ECO:0007669"/>
    <property type="project" value="UniProtKB-KW"/>
</dbReference>
<evidence type="ECO:0000313" key="6">
    <source>
        <dbReference type="Proteomes" id="UP000267464"/>
    </source>
</evidence>
<reference evidence="5 6" key="2">
    <citation type="submission" date="2018-12" db="EMBL/GenBank/DDBJ databases">
        <title>Rhizobacter gummiphilus sp. nov., a rubber-degrading bacterium isolated from the soil of a botanical garden in Japan.</title>
        <authorList>
            <person name="Shunsuke S.S."/>
        </authorList>
    </citation>
    <scope>NUCLEOTIDE SEQUENCE [LARGE SCALE GENOMIC DNA]</scope>
    <source>
        <strain evidence="5 6">S-16</strain>
    </source>
</reference>
<dbReference type="PANTHER" id="PTHR45339:SF1">
    <property type="entry name" value="HYBRID SIGNAL TRANSDUCTION HISTIDINE KINASE J"/>
    <property type="match status" value="1"/>
</dbReference>
<evidence type="ECO:0000256" key="1">
    <source>
        <dbReference type="ARBA" id="ARBA00022553"/>
    </source>
</evidence>
<reference evidence="5 6" key="1">
    <citation type="submission" date="2018-08" db="EMBL/GenBank/DDBJ databases">
        <authorList>
            <person name="Khan S.A."/>
            <person name="Jeon C.O."/>
            <person name="Chun B.H."/>
            <person name="Jeong S.E."/>
        </authorList>
    </citation>
    <scope>NUCLEOTIDE SEQUENCE [LARGE SCALE GENOMIC DNA]</scope>
    <source>
        <strain evidence="5 6">S-16</strain>
    </source>
</reference>
<dbReference type="PANTHER" id="PTHR45339">
    <property type="entry name" value="HYBRID SIGNAL TRANSDUCTION HISTIDINE KINASE J"/>
    <property type="match status" value="1"/>
</dbReference>
<dbReference type="OrthoDB" id="8876203at2"/>
<organism evidence="5 6">
    <name type="scientific">Piscinibacter terrae</name>
    <dbReference type="NCBI Taxonomy" id="2496871"/>
    <lineage>
        <taxon>Bacteria</taxon>
        <taxon>Pseudomonadati</taxon>
        <taxon>Pseudomonadota</taxon>
        <taxon>Betaproteobacteria</taxon>
        <taxon>Burkholderiales</taxon>
        <taxon>Sphaerotilaceae</taxon>
        <taxon>Piscinibacter</taxon>
    </lineage>
</organism>
<keyword evidence="1 3" id="KW-0597">Phosphoprotein</keyword>
<dbReference type="AlphaFoldDB" id="A0A3N7HKZ2"/>
<gene>
    <name evidence="5" type="ORF">DZC73_21015</name>
</gene>
<keyword evidence="6" id="KW-1185">Reference proteome</keyword>
<dbReference type="InterPro" id="IPR001789">
    <property type="entry name" value="Sig_transdc_resp-reg_receiver"/>
</dbReference>
<accession>A0A3N7HKZ2</accession>
<name>A0A3N7HKZ2_9BURK</name>
<dbReference type="Gene3D" id="3.40.50.2300">
    <property type="match status" value="1"/>
</dbReference>
<dbReference type="CDD" id="cd17546">
    <property type="entry name" value="REC_hyHK_CKI1_RcsC-like"/>
    <property type="match status" value="1"/>
</dbReference>
<evidence type="ECO:0000313" key="5">
    <source>
        <dbReference type="EMBL" id="RQP22778.1"/>
    </source>
</evidence>
<evidence type="ECO:0000256" key="2">
    <source>
        <dbReference type="ARBA" id="ARBA00023012"/>
    </source>
</evidence>
<comment type="caution">
    <text evidence="5">The sequence shown here is derived from an EMBL/GenBank/DDBJ whole genome shotgun (WGS) entry which is preliminary data.</text>
</comment>
<feature type="domain" description="Response regulatory" evidence="4">
    <location>
        <begin position="302"/>
        <end position="421"/>
    </location>
</feature>
<proteinExistence type="predicted"/>
<keyword evidence="2" id="KW-0902">Two-component regulatory system</keyword>
<dbReference type="Proteomes" id="UP000267464">
    <property type="component" value="Unassembled WGS sequence"/>
</dbReference>
<sequence>MDLAEFFTHKARDVVAIARDRGLLFLFDYRGPFIELMDGEAALSSCLQRVQDAAMHLLDDGFIFLSAQTEWSDDGFADVAVSVAGTGGRADDARISAVLQQLGLVERRGMQFYPEGARVADGTCPHSDFKISFAANRSDGILFAVDIVRAPARLMDGDPPPHADGARAWLISDANGAHQSLSRRLQRLGWSTTVFKSLHQATTQLRVMSAGMTRPALVIGTESRALTLDGMRTLRSELPQHTQVILATEDERRIDPGEGIDCMVWPFSPRELESVTRRAETAAAAFSGETAPAPLTFTERPRALVVDDNPVNLLVASGLLQVAGFEVRTAAGGEEAIARCREEAPQVVLMDVHMPDMDGLQTTRRLRALQQAGVLPEFRIVAATADARELGLPACVEAGMDGYLSKPLTLSSIEQELRRVMPGLRFLVTSH</sequence>
<dbReference type="EMBL" id="QUSW01000006">
    <property type="protein sequence ID" value="RQP22778.1"/>
    <property type="molecule type" value="Genomic_DNA"/>
</dbReference>
<dbReference type="SMART" id="SM00448">
    <property type="entry name" value="REC"/>
    <property type="match status" value="1"/>
</dbReference>
<evidence type="ECO:0000256" key="3">
    <source>
        <dbReference type="PROSITE-ProRule" id="PRU00169"/>
    </source>
</evidence>
<protein>
    <submittedName>
        <fullName evidence="5">Response regulator</fullName>
    </submittedName>
</protein>